<dbReference type="EMBL" id="MHUC01000015">
    <property type="protein sequence ID" value="OHA70922.1"/>
    <property type="molecule type" value="Genomic_DNA"/>
</dbReference>
<accession>A0A1G2RF73</accession>
<dbReference type="Proteomes" id="UP000177078">
    <property type="component" value="Unassembled WGS sequence"/>
</dbReference>
<reference evidence="1 2" key="1">
    <citation type="journal article" date="2016" name="Nat. Commun.">
        <title>Thousands of microbial genomes shed light on interconnected biogeochemical processes in an aquifer system.</title>
        <authorList>
            <person name="Anantharaman K."/>
            <person name="Brown C.T."/>
            <person name="Hug L.A."/>
            <person name="Sharon I."/>
            <person name="Castelle C.J."/>
            <person name="Probst A.J."/>
            <person name="Thomas B.C."/>
            <person name="Singh A."/>
            <person name="Wilkins M.J."/>
            <person name="Karaoz U."/>
            <person name="Brodie E.L."/>
            <person name="Williams K.H."/>
            <person name="Hubbard S.S."/>
            <person name="Banfield J.F."/>
        </authorList>
    </citation>
    <scope>NUCLEOTIDE SEQUENCE [LARGE SCALE GENOMIC DNA]</scope>
</reference>
<protein>
    <submittedName>
        <fullName evidence="1">Uncharacterized protein</fullName>
    </submittedName>
</protein>
<comment type="caution">
    <text evidence="1">The sequence shown here is derived from an EMBL/GenBank/DDBJ whole genome shotgun (WGS) entry which is preliminary data.</text>
</comment>
<evidence type="ECO:0000313" key="2">
    <source>
        <dbReference type="Proteomes" id="UP000177078"/>
    </source>
</evidence>
<gene>
    <name evidence="1" type="ORF">A3F15_02085</name>
</gene>
<proteinExistence type="predicted"/>
<dbReference type="AlphaFoldDB" id="A0A1G2RF73"/>
<sequence length="161" mass="17936">MNLENIDFFDLSCSLLEFGNSGDGEGDDAVVVWFVYDANQYCIQVVVINDFVRNVTGYPYVNDNNISQFELIEWICGTWAEVLRSGVSAATVLSQYLNDGISLPDGLGAIVILASRNSIGKTDLAVVAKDDYIEEENLRTALQRVKQRFSRVLLLKKSKKS</sequence>
<organism evidence="1 2">
    <name type="scientific">Candidatus Wildermuthbacteria bacterium RIFCSPHIGHO2_12_FULL_40_12</name>
    <dbReference type="NCBI Taxonomy" id="1802457"/>
    <lineage>
        <taxon>Bacteria</taxon>
        <taxon>Candidatus Wildermuthiibacteriota</taxon>
    </lineage>
</organism>
<evidence type="ECO:0000313" key="1">
    <source>
        <dbReference type="EMBL" id="OHA70922.1"/>
    </source>
</evidence>
<name>A0A1G2RF73_9BACT</name>
<dbReference type="STRING" id="1802457.A3F15_02085"/>